<dbReference type="InterPro" id="IPR050465">
    <property type="entry name" value="UPF0194_transport"/>
</dbReference>
<evidence type="ECO:0000256" key="1">
    <source>
        <dbReference type="ARBA" id="ARBA00004196"/>
    </source>
</evidence>
<name>A0A6P2D0R8_9BACT</name>
<keyword evidence="5" id="KW-1185">Reference proteome</keyword>
<dbReference type="Proteomes" id="UP000464178">
    <property type="component" value="Chromosome"/>
</dbReference>
<dbReference type="EMBL" id="LR593886">
    <property type="protein sequence ID" value="VTR94713.1"/>
    <property type="molecule type" value="Genomic_DNA"/>
</dbReference>
<dbReference type="GO" id="GO:0030313">
    <property type="term" value="C:cell envelope"/>
    <property type="evidence" value="ECO:0007669"/>
    <property type="project" value="UniProtKB-SubCell"/>
</dbReference>
<gene>
    <name evidence="4" type="ORF">SOIL9_30010</name>
</gene>
<dbReference type="KEGG" id="gms:SOIL9_30010"/>
<evidence type="ECO:0000256" key="3">
    <source>
        <dbReference type="SAM" id="SignalP"/>
    </source>
</evidence>
<proteinExistence type="predicted"/>
<accession>A0A6P2D0R8</accession>
<feature type="signal peptide" evidence="3">
    <location>
        <begin position="1"/>
        <end position="18"/>
    </location>
</feature>
<dbReference type="Gene3D" id="1.10.287.470">
    <property type="entry name" value="Helix hairpin bin"/>
    <property type="match status" value="1"/>
</dbReference>
<evidence type="ECO:0000313" key="4">
    <source>
        <dbReference type="EMBL" id="VTR94713.1"/>
    </source>
</evidence>
<reference evidence="4 5" key="1">
    <citation type="submission" date="2019-05" db="EMBL/GenBank/DDBJ databases">
        <authorList>
            <consortium name="Science for Life Laboratories"/>
        </authorList>
    </citation>
    <scope>NUCLEOTIDE SEQUENCE [LARGE SCALE GENOMIC DNA]</scope>
    <source>
        <strain evidence="4">Soil9</strain>
    </source>
</reference>
<keyword evidence="2" id="KW-0175">Coiled coil</keyword>
<dbReference type="Gene3D" id="2.40.30.170">
    <property type="match status" value="1"/>
</dbReference>
<feature type="chain" id="PRO_5026920226" evidence="3">
    <location>
        <begin position="19"/>
        <end position="368"/>
    </location>
</feature>
<keyword evidence="3" id="KW-0732">Signal</keyword>
<dbReference type="AlphaFoldDB" id="A0A6P2D0R8"/>
<dbReference type="Gene3D" id="2.40.50.100">
    <property type="match status" value="1"/>
</dbReference>
<sequence length="368" mass="40212">MVIRYLLPAISIVAFSFAVLQMTKAQQKPAPVSPPVEPGTSPFGKQVAGAGIVEPETENIVVGTHVPGVVKAVHVRVDDRIRAGEPLFDLDDRQMSAELAVRESARDNAAAQLAKLEAMPRREELPPLEAKVLEARANLTDKLKQFERAKRETDSGVGATETFEVRQMAVEVARAQLRQSEAALDLTRAGAWKFDVAVTRAALTQARAQCDQTRTELDRLHVTAPRVRRPGTDRTRNPIPESDLVQFRVLQVSVRPGEYVSAAAGQSIIVLGTVGRLHVRIDVDENDIARFKPGVKGSASPRGEPGVRFPLSFVRVEPFVVPKKSLTGGNTERVDTRVLQVIYALDVSNPPLFVGQQLDVFLDTTTTP</sequence>
<evidence type="ECO:0000256" key="2">
    <source>
        <dbReference type="ARBA" id="ARBA00023054"/>
    </source>
</evidence>
<evidence type="ECO:0000313" key="5">
    <source>
        <dbReference type="Proteomes" id="UP000464178"/>
    </source>
</evidence>
<protein>
    <submittedName>
        <fullName evidence="4">Uncharacterized protein</fullName>
    </submittedName>
</protein>
<dbReference type="PANTHER" id="PTHR32347:SF23">
    <property type="entry name" value="BLL5650 PROTEIN"/>
    <property type="match status" value="1"/>
</dbReference>
<organism evidence="4 5">
    <name type="scientific">Gemmata massiliana</name>
    <dbReference type="NCBI Taxonomy" id="1210884"/>
    <lineage>
        <taxon>Bacteria</taxon>
        <taxon>Pseudomonadati</taxon>
        <taxon>Planctomycetota</taxon>
        <taxon>Planctomycetia</taxon>
        <taxon>Gemmatales</taxon>
        <taxon>Gemmataceae</taxon>
        <taxon>Gemmata</taxon>
    </lineage>
</organism>
<dbReference type="PANTHER" id="PTHR32347">
    <property type="entry name" value="EFFLUX SYSTEM COMPONENT YKNX-RELATED"/>
    <property type="match status" value="1"/>
</dbReference>
<comment type="subcellular location">
    <subcellularLocation>
        <location evidence="1">Cell envelope</location>
    </subcellularLocation>
</comment>